<evidence type="ECO:0000313" key="3">
    <source>
        <dbReference type="EMBL" id="KAH0574041.1"/>
    </source>
</evidence>
<feature type="transmembrane region" description="Helical" evidence="1">
    <location>
        <begin position="21"/>
        <end position="46"/>
    </location>
</feature>
<keyword evidence="4" id="KW-1185">Reference proteome</keyword>
<protein>
    <submittedName>
        <fullName evidence="2">Cysteine-rich membrane protein 2</fullName>
    </submittedName>
</protein>
<keyword evidence="1" id="KW-0472">Membrane</keyword>
<reference evidence="3" key="2">
    <citation type="submission" date="2020-12" db="EMBL/GenBank/DDBJ databases">
        <title>New Spironucleus salmonicida genome in near-complete chromosomes.</title>
        <authorList>
            <person name="Xu F."/>
            <person name="Kurt Z."/>
            <person name="Jimenez-Gonzalez A."/>
            <person name="Astvaldsson A."/>
            <person name="Andersson J.O."/>
            <person name="Svard S.G."/>
        </authorList>
    </citation>
    <scope>NUCLEOTIDE SEQUENCE</scope>
    <source>
        <strain evidence="3">ATCC 50377</strain>
    </source>
</reference>
<name>V6LQ77_9EUKA</name>
<organism evidence="2">
    <name type="scientific">Spironucleus salmonicida</name>
    <dbReference type="NCBI Taxonomy" id="348837"/>
    <lineage>
        <taxon>Eukaryota</taxon>
        <taxon>Metamonada</taxon>
        <taxon>Diplomonadida</taxon>
        <taxon>Hexamitidae</taxon>
        <taxon>Hexamitinae</taxon>
        <taxon>Spironucleus</taxon>
    </lineage>
</organism>
<evidence type="ECO:0000256" key="1">
    <source>
        <dbReference type="SAM" id="Phobius"/>
    </source>
</evidence>
<keyword evidence="1" id="KW-1133">Transmembrane helix</keyword>
<dbReference type="EMBL" id="AUWU02000004">
    <property type="protein sequence ID" value="KAH0574041.1"/>
    <property type="molecule type" value="Genomic_DNA"/>
</dbReference>
<keyword evidence="1" id="KW-0812">Transmembrane</keyword>
<accession>V6LQ77</accession>
<dbReference type="Proteomes" id="UP000018208">
    <property type="component" value="Unassembled WGS sequence"/>
</dbReference>
<dbReference type="VEuPathDB" id="GiardiaDB:SS50377_23977"/>
<evidence type="ECO:0000313" key="2">
    <source>
        <dbReference type="EMBL" id="EST42914.1"/>
    </source>
</evidence>
<dbReference type="EMBL" id="KI546151">
    <property type="protein sequence ID" value="EST42914.1"/>
    <property type="molecule type" value="Genomic_DNA"/>
</dbReference>
<dbReference type="AlphaFoldDB" id="V6LQ77"/>
<reference evidence="2 3" key="1">
    <citation type="journal article" date="2014" name="PLoS Genet.">
        <title>The Genome of Spironucleus salmonicida Highlights a Fish Pathogen Adapted to Fluctuating Environments.</title>
        <authorList>
            <person name="Xu F."/>
            <person name="Jerlstrom-Hultqvist J."/>
            <person name="Einarsson E."/>
            <person name="Astvaldsson A."/>
            <person name="Svard S.G."/>
            <person name="Andersson J.O."/>
        </authorList>
    </citation>
    <scope>NUCLEOTIDE SEQUENCE</scope>
    <source>
        <strain evidence="3">ATCC 50377</strain>
    </source>
</reference>
<sequence length="99" mass="10968">MSIINTLSYTYQFTNPEYEEIIIRLLQFNFLFAGGTILLLIVASIYSCCCCCFACCCRKSVVQSKNKPNNANQAQYVMVSPLQEVPATANNGEGLLSSH</sequence>
<evidence type="ECO:0000313" key="4">
    <source>
        <dbReference type="Proteomes" id="UP000018208"/>
    </source>
</evidence>
<proteinExistence type="predicted"/>
<gene>
    <name evidence="2" type="ORF">SS50377_17449</name>
    <name evidence="3" type="ORF">SS50377_23977</name>
</gene>